<protein>
    <submittedName>
        <fullName evidence="1">YwpJ protein</fullName>
    </submittedName>
</protein>
<dbReference type="GO" id="GO:0016791">
    <property type="term" value="F:phosphatase activity"/>
    <property type="evidence" value="ECO:0007669"/>
    <property type="project" value="TreeGrafter"/>
</dbReference>
<dbReference type="GO" id="GO:0005829">
    <property type="term" value="C:cytosol"/>
    <property type="evidence" value="ECO:0007669"/>
    <property type="project" value="TreeGrafter"/>
</dbReference>
<dbReference type="InterPro" id="IPR036412">
    <property type="entry name" value="HAD-like_sf"/>
</dbReference>
<proteinExistence type="predicted"/>
<evidence type="ECO:0000313" key="2">
    <source>
        <dbReference type="Proteomes" id="UP000649617"/>
    </source>
</evidence>
<name>A0A812JBA9_SYMPI</name>
<evidence type="ECO:0000313" key="1">
    <source>
        <dbReference type="EMBL" id="CAE7198492.1"/>
    </source>
</evidence>
<dbReference type="Pfam" id="PF08282">
    <property type="entry name" value="Hydrolase_3"/>
    <property type="match status" value="1"/>
</dbReference>
<organism evidence="1 2">
    <name type="scientific">Symbiodinium pilosum</name>
    <name type="common">Dinoflagellate</name>
    <dbReference type="NCBI Taxonomy" id="2952"/>
    <lineage>
        <taxon>Eukaryota</taxon>
        <taxon>Sar</taxon>
        <taxon>Alveolata</taxon>
        <taxon>Dinophyceae</taxon>
        <taxon>Suessiales</taxon>
        <taxon>Symbiodiniaceae</taxon>
        <taxon>Symbiodinium</taxon>
    </lineage>
</organism>
<sequence>KTEIHEEWLQTFEALEGMEQDRVEDLWELLETDTPLKVVALAENPATQAAKARAMLPPGAAHVVAAEQHVEFLSADVSKGDTLRRLCTEHLGISMEEVIAFGDNFNDIEMLKLAGHGVAMQNAREELKEVANRVSEWTNDDDGVARELEQLLASFAE</sequence>
<gene>
    <name evidence="1" type="primary">ywpJ</name>
    <name evidence="1" type="ORF">SPIL2461_LOCUS1721</name>
</gene>
<reference evidence="1" key="1">
    <citation type="submission" date="2021-02" db="EMBL/GenBank/DDBJ databases">
        <authorList>
            <person name="Dougan E. K."/>
            <person name="Rhodes N."/>
            <person name="Thang M."/>
            <person name="Chan C."/>
        </authorList>
    </citation>
    <scope>NUCLEOTIDE SEQUENCE</scope>
</reference>
<dbReference type="Gene3D" id="3.40.50.1000">
    <property type="entry name" value="HAD superfamily/HAD-like"/>
    <property type="match status" value="1"/>
</dbReference>
<dbReference type="SUPFAM" id="SSF56784">
    <property type="entry name" value="HAD-like"/>
    <property type="match status" value="1"/>
</dbReference>
<dbReference type="Proteomes" id="UP000649617">
    <property type="component" value="Unassembled WGS sequence"/>
</dbReference>
<dbReference type="GO" id="GO:0000287">
    <property type="term" value="F:magnesium ion binding"/>
    <property type="evidence" value="ECO:0007669"/>
    <property type="project" value="TreeGrafter"/>
</dbReference>
<dbReference type="InterPro" id="IPR023214">
    <property type="entry name" value="HAD_sf"/>
</dbReference>
<dbReference type="OrthoDB" id="432218at2759"/>
<dbReference type="EMBL" id="CAJNIZ010001745">
    <property type="protein sequence ID" value="CAE7198492.1"/>
    <property type="molecule type" value="Genomic_DNA"/>
</dbReference>
<feature type="non-terminal residue" evidence="1">
    <location>
        <position position="1"/>
    </location>
</feature>
<dbReference type="PANTHER" id="PTHR10000">
    <property type="entry name" value="PHOSPHOSERINE PHOSPHATASE"/>
    <property type="match status" value="1"/>
</dbReference>
<keyword evidence="2" id="KW-1185">Reference proteome</keyword>
<dbReference type="AlphaFoldDB" id="A0A812JBA9"/>
<dbReference type="PANTHER" id="PTHR10000:SF8">
    <property type="entry name" value="HAD SUPERFAMILY HYDROLASE-LIKE, TYPE 3"/>
    <property type="match status" value="1"/>
</dbReference>
<dbReference type="PROSITE" id="PS01229">
    <property type="entry name" value="COF_2"/>
    <property type="match status" value="1"/>
</dbReference>
<comment type="caution">
    <text evidence="1">The sequence shown here is derived from an EMBL/GenBank/DDBJ whole genome shotgun (WGS) entry which is preliminary data.</text>
</comment>
<accession>A0A812JBA9</accession>